<protein>
    <submittedName>
        <fullName evidence="2">ATP-binding protein</fullName>
    </submittedName>
</protein>
<name>A0AAU7WNX2_9PSED</name>
<dbReference type="EMBL" id="CP158490">
    <property type="protein sequence ID" value="XBY21990.1"/>
    <property type="molecule type" value="Genomic_DNA"/>
</dbReference>
<dbReference type="InterPro" id="IPR002611">
    <property type="entry name" value="IstB_ATP-bd"/>
</dbReference>
<dbReference type="RefSeq" id="WP_077934458.1">
    <property type="nucleotide sequence ID" value="NZ_CP158490.1"/>
</dbReference>
<proteinExistence type="predicted"/>
<feature type="domain" description="IstB-like ATP-binding" evidence="1">
    <location>
        <begin position="1"/>
        <end position="39"/>
    </location>
</feature>
<keyword evidence="2" id="KW-0547">Nucleotide-binding</keyword>
<dbReference type="Pfam" id="PF01695">
    <property type="entry name" value="IstB_IS21"/>
    <property type="match status" value="1"/>
</dbReference>
<reference evidence="2" key="1">
    <citation type="submission" date="2024-06" db="EMBL/GenBank/DDBJ databases">
        <authorList>
            <person name="Wu L."/>
        </authorList>
    </citation>
    <scope>NUCLEOTIDE SEQUENCE</scope>
    <source>
        <strain evidence="2">W17</strain>
    </source>
</reference>
<gene>
    <name evidence="2" type="ORF">ABCR88_21065</name>
</gene>
<dbReference type="AlphaFoldDB" id="A0AAU7WNX2"/>
<evidence type="ECO:0000313" key="2">
    <source>
        <dbReference type="EMBL" id="XBY21990.1"/>
    </source>
</evidence>
<evidence type="ECO:0000259" key="1">
    <source>
        <dbReference type="Pfam" id="PF01695"/>
    </source>
</evidence>
<keyword evidence="2" id="KW-0067">ATP-binding</keyword>
<sequence length="61" mass="7157">MIIDEMCYLLFDCNEANLLLNLVARRYEHGSVCWPANITDSRYSVEKFYFLACLFGLINLM</sequence>
<dbReference type="GeneID" id="97127715"/>
<accession>A0AAU7WNX2</accession>
<dbReference type="GO" id="GO:0005524">
    <property type="term" value="F:ATP binding"/>
    <property type="evidence" value="ECO:0007669"/>
    <property type="project" value="UniProtKB-KW"/>
</dbReference>
<organism evidence="2">
    <name type="scientific">Pseudomonas sp. W17</name>
    <dbReference type="NCBI Taxonomy" id="3144407"/>
    <lineage>
        <taxon>Bacteria</taxon>
        <taxon>Pseudomonadati</taxon>
        <taxon>Pseudomonadota</taxon>
        <taxon>Gammaproteobacteria</taxon>
        <taxon>Pseudomonadales</taxon>
        <taxon>Pseudomonadaceae</taxon>
        <taxon>Pseudomonas</taxon>
    </lineage>
</organism>